<dbReference type="InterPro" id="IPR012677">
    <property type="entry name" value="Nucleotide-bd_a/b_plait_sf"/>
</dbReference>
<dbReference type="PANTHER" id="PTHR15092:SF44">
    <property type="entry name" value="POLY(A)-SPECIFIC RIBONUCLEASE PARN"/>
    <property type="match status" value="1"/>
</dbReference>
<feature type="transmembrane region" description="Helical" evidence="2">
    <location>
        <begin position="6"/>
        <end position="23"/>
    </location>
</feature>
<dbReference type="Proteomes" id="UP000719412">
    <property type="component" value="Unassembled WGS sequence"/>
</dbReference>
<keyword evidence="2" id="KW-0472">Membrane</keyword>
<dbReference type="GO" id="GO:1990431">
    <property type="term" value="P:priRNA 3'-end processing"/>
    <property type="evidence" value="ECO:0007669"/>
    <property type="project" value="TreeGrafter"/>
</dbReference>
<comment type="caution">
    <text evidence="3">The sequence shown here is derived from an EMBL/GenBank/DDBJ whole genome shotgun (WGS) entry which is preliminary data.</text>
</comment>
<keyword evidence="4" id="KW-1185">Reference proteome</keyword>
<accession>A0A8J6H8M3</accession>
<evidence type="ECO:0000256" key="1">
    <source>
        <dbReference type="ARBA" id="ARBA00008372"/>
    </source>
</evidence>
<dbReference type="InterPro" id="IPR012337">
    <property type="entry name" value="RNaseH-like_sf"/>
</dbReference>
<dbReference type="GO" id="GO:0000175">
    <property type="term" value="F:3'-5'-RNA exonuclease activity"/>
    <property type="evidence" value="ECO:0007669"/>
    <property type="project" value="TreeGrafter"/>
</dbReference>
<dbReference type="InterPro" id="IPR051181">
    <property type="entry name" value="CAF1_poly(A)_ribonucleases"/>
</dbReference>
<keyword evidence="2" id="KW-1133">Transmembrane helix</keyword>
<name>A0A8J6H8M3_TENMO</name>
<dbReference type="GO" id="GO:0000289">
    <property type="term" value="P:nuclear-transcribed mRNA poly(A) tail shortening"/>
    <property type="evidence" value="ECO:0007669"/>
    <property type="project" value="TreeGrafter"/>
</dbReference>
<dbReference type="GO" id="GO:1990432">
    <property type="term" value="P:siRNA 3'-end processing"/>
    <property type="evidence" value="ECO:0007669"/>
    <property type="project" value="TreeGrafter"/>
</dbReference>
<organism evidence="3 4">
    <name type="scientific">Tenebrio molitor</name>
    <name type="common">Yellow mealworm beetle</name>
    <dbReference type="NCBI Taxonomy" id="7067"/>
    <lineage>
        <taxon>Eukaryota</taxon>
        <taxon>Metazoa</taxon>
        <taxon>Ecdysozoa</taxon>
        <taxon>Arthropoda</taxon>
        <taxon>Hexapoda</taxon>
        <taxon>Insecta</taxon>
        <taxon>Pterygota</taxon>
        <taxon>Neoptera</taxon>
        <taxon>Endopterygota</taxon>
        <taxon>Coleoptera</taxon>
        <taxon>Polyphaga</taxon>
        <taxon>Cucujiformia</taxon>
        <taxon>Tenebrionidae</taxon>
        <taxon>Tenebrio</taxon>
    </lineage>
</organism>
<proteinExistence type="inferred from homology"/>
<dbReference type="AlphaFoldDB" id="A0A8J6H8M3"/>
<dbReference type="PANTHER" id="PTHR15092">
    <property type="entry name" value="POLY A -SPECIFIC RIBONUCLEASE/TARGET OF EGR1, MEMBER 1"/>
    <property type="match status" value="1"/>
</dbReference>
<dbReference type="InterPro" id="IPR036397">
    <property type="entry name" value="RNaseH_sf"/>
</dbReference>
<reference evidence="3" key="1">
    <citation type="journal article" date="2020" name="J Insects Food Feed">
        <title>The yellow mealworm (Tenebrio molitor) genome: a resource for the emerging insects as food and feed industry.</title>
        <authorList>
            <person name="Eriksson T."/>
            <person name="Andere A."/>
            <person name="Kelstrup H."/>
            <person name="Emery V."/>
            <person name="Picard C."/>
        </authorList>
    </citation>
    <scope>NUCLEOTIDE SEQUENCE</scope>
    <source>
        <strain evidence="3">Stoneville</strain>
        <tissue evidence="3">Whole head</tissue>
    </source>
</reference>
<dbReference type="SUPFAM" id="SSF53098">
    <property type="entry name" value="Ribonuclease H-like"/>
    <property type="match status" value="1"/>
</dbReference>
<dbReference type="Gene3D" id="3.30.70.330">
    <property type="match status" value="1"/>
</dbReference>
<dbReference type="GO" id="GO:0005634">
    <property type="term" value="C:nucleus"/>
    <property type="evidence" value="ECO:0007669"/>
    <property type="project" value="TreeGrafter"/>
</dbReference>
<feature type="transmembrane region" description="Helical" evidence="2">
    <location>
        <begin position="497"/>
        <end position="516"/>
    </location>
</feature>
<dbReference type="InterPro" id="IPR006941">
    <property type="entry name" value="RNase_CAF1"/>
</dbReference>
<protein>
    <submittedName>
        <fullName evidence="3">Uncharacterized protein</fullName>
    </submittedName>
</protein>
<sequence>MEESTAVVAAFVTMSCGYLLLKHNRKRKRRDRRWWVTSLNSSRGRAHMQISKYLTRAPLARDHFPTQLGKCKYLAESMPSCIHFTCYLPSNLEVLAKYRVGRSYRRISRINDTGPPRYRGPDVSNKRQVTLWSYINYPIEESQKIGKVLAPTTVVADFEEAIHQSVTDTWANVYVSLDVDLIWVNHEKLPEIRKSLEKAKFISLDLEFSALQPLQQQAPRLFDSNKERYAKLRLNLVNVIPVQVGITAFRFDNETEDYFGEDLMIMINNFETALPESYTQYKALTNSLFPTIFDTKTIYYELRPIIPKDKLPEDHGLEGLFEYFKNGSGRHLVVNSTAIECNIEPEKLGSYHEAGWDSFCAGYVFLRMAYYNISQHYPKSKKFVSSEVISGLSEHKNRVNVIRGASSHVRIDGEDPTSSRPPWLIVESLKNEPVDVSDLMSMFSSYGFVDIKKLSARGDRVLVAVDNYRAARDISKTFKENSKFQVKQYNALKHSPVARALLLSAVTISGTFLLWLTHSMVKR</sequence>
<dbReference type="GO" id="GO:0003723">
    <property type="term" value="F:RNA binding"/>
    <property type="evidence" value="ECO:0007669"/>
    <property type="project" value="TreeGrafter"/>
</dbReference>
<evidence type="ECO:0000313" key="4">
    <source>
        <dbReference type="Proteomes" id="UP000719412"/>
    </source>
</evidence>
<reference evidence="3" key="2">
    <citation type="submission" date="2021-08" db="EMBL/GenBank/DDBJ databases">
        <authorList>
            <person name="Eriksson T."/>
        </authorList>
    </citation>
    <scope>NUCLEOTIDE SEQUENCE</scope>
    <source>
        <strain evidence="3">Stoneville</strain>
        <tissue evidence="3">Whole head</tissue>
    </source>
</reference>
<evidence type="ECO:0000313" key="3">
    <source>
        <dbReference type="EMBL" id="KAH0809862.1"/>
    </source>
</evidence>
<comment type="similarity">
    <text evidence="1">Belongs to the CAF1 family.</text>
</comment>
<keyword evidence="2" id="KW-0812">Transmembrane</keyword>
<dbReference type="Pfam" id="PF04857">
    <property type="entry name" value="CAF1"/>
    <property type="match status" value="2"/>
</dbReference>
<evidence type="ECO:0000256" key="2">
    <source>
        <dbReference type="SAM" id="Phobius"/>
    </source>
</evidence>
<dbReference type="EMBL" id="JABDTM020027864">
    <property type="protein sequence ID" value="KAH0809862.1"/>
    <property type="molecule type" value="Genomic_DNA"/>
</dbReference>
<gene>
    <name evidence="3" type="ORF">GEV33_012928</name>
</gene>
<dbReference type="Gene3D" id="3.30.420.10">
    <property type="entry name" value="Ribonuclease H-like superfamily/Ribonuclease H"/>
    <property type="match status" value="2"/>
</dbReference>